<evidence type="ECO:0000313" key="1">
    <source>
        <dbReference type="EMBL" id="MEE2057976.1"/>
    </source>
</evidence>
<dbReference type="EMBL" id="JAUTXY010000004">
    <property type="protein sequence ID" value="MEE2057976.1"/>
    <property type="molecule type" value="Genomic_DNA"/>
</dbReference>
<sequence>MLARAGRAQLWVLIEHPGPWPRSAPGDVLPDALVRRIESVGGFVRPALIRRPRDRTVVEPRWILAWSDGVRQWMREGTVGGYPDLVDLPFESSVRGEEPDVGVARHSPIFAVCTHGKKDACCAELGRPIVNAVGAVEGADVWECTHIGGDRFAANMIALPSGLYFSRLGPESAVVTAREVLSGRVPLGHLRGRAALSPSAQVAEHTLRERTGLDAIDAIEQVCETTTSEGSVAVDMRIAGRGFRVLVREGPPEPTFEHGCIVDSAVTWHRWIVDSIDESSPSDR</sequence>
<reference evidence="1 2" key="1">
    <citation type="submission" date="2023-07" db="EMBL/GenBank/DDBJ databases">
        <authorList>
            <person name="Girao M."/>
            <person name="Carvalho M.F."/>
        </authorList>
    </citation>
    <scope>NUCLEOTIDE SEQUENCE [LARGE SCALE GENOMIC DNA]</scope>
    <source>
        <strain evidence="1 2">YIM65754</strain>
    </source>
</reference>
<name>A0ABU7L8U8_9NOCA</name>
<dbReference type="CDD" id="cd03062">
    <property type="entry name" value="TRX_Fd_Sucrase"/>
    <property type="match status" value="1"/>
</dbReference>
<comment type="caution">
    <text evidence="1">The sequence shown here is derived from an EMBL/GenBank/DDBJ whole genome shotgun (WGS) entry which is preliminary data.</text>
</comment>
<dbReference type="RefSeq" id="WP_330133215.1">
    <property type="nucleotide sequence ID" value="NZ_JAUTXY010000004.1"/>
</dbReference>
<dbReference type="InterPro" id="IPR009737">
    <property type="entry name" value="Aim32/Apd1-like"/>
</dbReference>
<dbReference type="Pfam" id="PF06999">
    <property type="entry name" value="Suc_Fer-like"/>
    <property type="match status" value="1"/>
</dbReference>
<dbReference type="Proteomes" id="UP001336020">
    <property type="component" value="Unassembled WGS sequence"/>
</dbReference>
<proteinExistence type="predicted"/>
<gene>
    <name evidence="1" type="ORF">Q7514_10625</name>
</gene>
<evidence type="ECO:0000313" key="2">
    <source>
        <dbReference type="Proteomes" id="UP001336020"/>
    </source>
</evidence>
<accession>A0ABU7L8U8</accession>
<protein>
    <submittedName>
        <fullName evidence="1">Sucrase ferredoxin</fullName>
    </submittedName>
</protein>
<organism evidence="1 2">
    <name type="scientific">Rhodococcus artemisiae</name>
    <dbReference type="NCBI Taxonomy" id="714159"/>
    <lineage>
        <taxon>Bacteria</taxon>
        <taxon>Bacillati</taxon>
        <taxon>Actinomycetota</taxon>
        <taxon>Actinomycetes</taxon>
        <taxon>Mycobacteriales</taxon>
        <taxon>Nocardiaceae</taxon>
        <taxon>Rhodococcus</taxon>
    </lineage>
</organism>
<keyword evidence="2" id="KW-1185">Reference proteome</keyword>